<keyword evidence="1" id="KW-1133">Transmembrane helix</keyword>
<reference evidence="2" key="1">
    <citation type="journal article" date="2015" name="Nature">
        <title>Complex archaea that bridge the gap between prokaryotes and eukaryotes.</title>
        <authorList>
            <person name="Spang A."/>
            <person name="Saw J.H."/>
            <person name="Jorgensen S.L."/>
            <person name="Zaremba-Niedzwiedzka K."/>
            <person name="Martijn J."/>
            <person name="Lind A.E."/>
            <person name="van Eijk R."/>
            <person name="Schleper C."/>
            <person name="Guy L."/>
            <person name="Ettema T.J."/>
        </authorList>
    </citation>
    <scope>NUCLEOTIDE SEQUENCE</scope>
</reference>
<proteinExistence type="predicted"/>
<keyword evidence="1" id="KW-0812">Transmembrane</keyword>
<organism evidence="2">
    <name type="scientific">marine sediment metagenome</name>
    <dbReference type="NCBI Taxonomy" id="412755"/>
    <lineage>
        <taxon>unclassified sequences</taxon>
        <taxon>metagenomes</taxon>
        <taxon>ecological metagenomes</taxon>
    </lineage>
</organism>
<evidence type="ECO:0000256" key="1">
    <source>
        <dbReference type="SAM" id="Phobius"/>
    </source>
</evidence>
<feature type="non-terminal residue" evidence="2">
    <location>
        <position position="1"/>
    </location>
</feature>
<protein>
    <submittedName>
        <fullName evidence="2">Uncharacterized protein</fullName>
    </submittedName>
</protein>
<gene>
    <name evidence="2" type="ORF">LCGC14_2815390</name>
</gene>
<evidence type="ECO:0000313" key="2">
    <source>
        <dbReference type="EMBL" id="KKK81249.1"/>
    </source>
</evidence>
<sequence>RTLRQRATDLIQRSRTVTTLTGLVISALATAIYTDAMINMASKMIDIGGIL</sequence>
<accession>A0A0F9AS15</accession>
<feature type="transmembrane region" description="Helical" evidence="1">
    <location>
        <begin position="20"/>
        <end position="41"/>
    </location>
</feature>
<dbReference type="EMBL" id="LAZR01053207">
    <property type="protein sequence ID" value="KKK81249.1"/>
    <property type="molecule type" value="Genomic_DNA"/>
</dbReference>
<name>A0A0F9AS15_9ZZZZ</name>
<keyword evidence="1" id="KW-0472">Membrane</keyword>
<comment type="caution">
    <text evidence="2">The sequence shown here is derived from an EMBL/GenBank/DDBJ whole genome shotgun (WGS) entry which is preliminary data.</text>
</comment>
<dbReference type="AlphaFoldDB" id="A0A0F9AS15"/>